<protein>
    <submittedName>
        <fullName evidence="1">Uncharacterized protein</fullName>
    </submittedName>
</protein>
<reference evidence="2" key="2">
    <citation type="submission" date="2015-01" db="EMBL/GenBank/DDBJ databases">
        <title>Evolutionary Origins and Diversification of the Mycorrhizal Mutualists.</title>
        <authorList>
            <consortium name="DOE Joint Genome Institute"/>
            <consortium name="Mycorrhizal Genomics Consortium"/>
            <person name="Kohler A."/>
            <person name="Kuo A."/>
            <person name="Nagy L.G."/>
            <person name="Floudas D."/>
            <person name="Copeland A."/>
            <person name="Barry K.W."/>
            <person name="Cichocki N."/>
            <person name="Veneault-Fourrey C."/>
            <person name="LaButti K."/>
            <person name="Lindquist E.A."/>
            <person name="Lipzen A."/>
            <person name="Lundell T."/>
            <person name="Morin E."/>
            <person name="Murat C."/>
            <person name="Riley R."/>
            <person name="Ohm R."/>
            <person name="Sun H."/>
            <person name="Tunlid A."/>
            <person name="Henrissat B."/>
            <person name="Grigoriev I.V."/>
            <person name="Hibbett D.S."/>
            <person name="Martin F."/>
        </authorList>
    </citation>
    <scope>NUCLEOTIDE SEQUENCE [LARGE SCALE GENOMIC DNA]</scope>
    <source>
        <strain evidence="2">UH-Slu-Lm8-n1</strain>
    </source>
</reference>
<dbReference type="HOGENOM" id="CLU_2365421_0_0_1"/>
<proteinExistence type="predicted"/>
<feature type="non-terminal residue" evidence="1">
    <location>
        <position position="97"/>
    </location>
</feature>
<reference evidence="1 2" key="1">
    <citation type="submission" date="2014-04" db="EMBL/GenBank/DDBJ databases">
        <authorList>
            <consortium name="DOE Joint Genome Institute"/>
            <person name="Kuo A."/>
            <person name="Ruytinx J."/>
            <person name="Rineau F."/>
            <person name="Colpaert J."/>
            <person name="Kohler A."/>
            <person name="Nagy L.G."/>
            <person name="Floudas D."/>
            <person name="Copeland A."/>
            <person name="Barry K.W."/>
            <person name="Cichocki N."/>
            <person name="Veneault-Fourrey C."/>
            <person name="LaButti K."/>
            <person name="Lindquist E.A."/>
            <person name="Lipzen A."/>
            <person name="Lundell T."/>
            <person name="Morin E."/>
            <person name="Murat C."/>
            <person name="Sun H."/>
            <person name="Tunlid A."/>
            <person name="Henrissat B."/>
            <person name="Grigoriev I.V."/>
            <person name="Hibbett D.S."/>
            <person name="Martin F."/>
            <person name="Nordberg H.P."/>
            <person name="Cantor M.N."/>
            <person name="Hua S.X."/>
        </authorList>
    </citation>
    <scope>NUCLEOTIDE SEQUENCE [LARGE SCALE GENOMIC DNA]</scope>
    <source>
        <strain evidence="1 2">UH-Slu-Lm8-n1</strain>
    </source>
</reference>
<dbReference type="EMBL" id="KN836212">
    <property type="protein sequence ID" value="KIK32511.1"/>
    <property type="molecule type" value="Genomic_DNA"/>
</dbReference>
<name>A0A0C9ZTB5_9AGAM</name>
<organism evidence="1 2">
    <name type="scientific">Suillus luteus UH-Slu-Lm8-n1</name>
    <dbReference type="NCBI Taxonomy" id="930992"/>
    <lineage>
        <taxon>Eukaryota</taxon>
        <taxon>Fungi</taxon>
        <taxon>Dikarya</taxon>
        <taxon>Basidiomycota</taxon>
        <taxon>Agaricomycotina</taxon>
        <taxon>Agaricomycetes</taxon>
        <taxon>Agaricomycetidae</taxon>
        <taxon>Boletales</taxon>
        <taxon>Suillineae</taxon>
        <taxon>Suillaceae</taxon>
        <taxon>Suillus</taxon>
    </lineage>
</organism>
<dbReference type="Proteomes" id="UP000054485">
    <property type="component" value="Unassembled WGS sequence"/>
</dbReference>
<accession>A0A0C9ZTB5</accession>
<evidence type="ECO:0000313" key="1">
    <source>
        <dbReference type="EMBL" id="KIK32511.1"/>
    </source>
</evidence>
<dbReference type="AlphaFoldDB" id="A0A0C9ZTB5"/>
<gene>
    <name evidence="1" type="ORF">CY34DRAFT_814240</name>
</gene>
<evidence type="ECO:0000313" key="2">
    <source>
        <dbReference type="Proteomes" id="UP000054485"/>
    </source>
</evidence>
<dbReference type="InParanoid" id="A0A0C9ZTB5"/>
<keyword evidence="2" id="KW-1185">Reference proteome</keyword>
<sequence length="97" mass="10749">MTYGTWNEESKELSELLRLYQAYFFGRLPTTSTKAGDSAVDRSTIGLSTALTSLKGVSLRGLSQTHTTHSTLLHLSHTINHYAAIFTHSRTITKPHS</sequence>